<evidence type="ECO:0000313" key="2">
    <source>
        <dbReference type="Proteomes" id="UP000194236"/>
    </source>
</evidence>
<sequence>MRMISIGRVTFSRRPHIMTKPGHHSIIHSVRIERAIIFIWKVHTRVHRIKLPDFIRPYFNTLRMLPSPVFNSTITCMAKQSEHCACSSRRNINGFPNWNRFGKCLAIKVING</sequence>
<gene>
    <name evidence="1" type="ORF">BLA29_011535</name>
</gene>
<comment type="caution">
    <text evidence="1">The sequence shown here is derived from an EMBL/GenBank/DDBJ whole genome shotgun (WGS) entry which is preliminary data.</text>
</comment>
<organism evidence="1 2">
    <name type="scientific">Euroglyphus maynei</name>
    <name type="common">Mayne's house dust mite</name>
    <dbReference type="NCBI Taxonomy" id="6958"/>
    <lineage>
        <taxon>Eukaryota</taxon>
        <taxon>Metazoa</taxon>
        <taxon>Ecdysozoa</taxon>
        <taxon>Arthropoda</taxon>
        <taxon>Chelicerata</taxon>
        <taxon>Arachnida</taxon>
        <taxon>Acari</taxon>
        <taxon>Acariformes</taxon>
        <taxon>Sarcoptiformes</taxon>
        <taxon>Astigmata</taxon>
        <taxon>Psoroptidia</taxon>
        <taxon>Analgoidea</taxon>
        <taxon>Pyroglyphidae</taxon>
        <taxon>Pyroglyphinae</taxon>
        <taxon>Euroglyphus</taxon>
    </lineage>
</organism>
<accession>A0A1Y3BGD2</accession>
<keyword evidence="2" id="KW-1185">Reference proteome</keyword>
<proteinExistence type="predicted"/>
<dbReference type="EMBL" id="MUJZ01020445">
    <property type="protein sequence ID" value="OTF79989.1"/>
    <property type="molecule type" value="Genomic_DNA"/>
</dbReference>
<reference evidence="1 2" key="1">
    <citation type="submission" date="2017-03" db="EMBL/GenBank/DDBJ databases">
        <title>Genome Survey of Euroglyphus maynei.</title>
        <authorList>
            <person name="Arlian L.G."/>
            <person name="Morgan M.S."/>
            <person name="Rider S.D."/>
        </authorList>
    </citation>
    <scope>NUCLEOTIDE SEQUENCE [LARGE SCALE GENOMIC DNA]</scope>
    <source>
        <strain evidence="1">Arlian Lab</strain>
        <tissue evidence="1">Whole body</tissue>
    </source>
</reference>
<dbReference type="AlphaFoldDB" id="A0A1Y3BGD2"/>
<evidence type="ECO:0000313" key="1">
    <source>
        <dbReference type="EMBL" id="OTF79989.1"/>
    </source>
</evidence>
<dbReference type="Proteomes" id="UP000194236">
    <property type="component" value="Unassembled WGS sequence"/>
</dbReference>
<name>A0A1Y3BGD2_EURMA</name>
<protein>
    <submittedName>
        <fullName evidence="1">Uncharacterized protein</fullName>
    </submittedName>
</protein>